<keyword evidence="3" id="KW-1185">Reference proteome</keyword>
<dbReference type="AlphaFoldDB" id="A0A5Q0L691"/>
<dbReference type="EMBL" id="CP045643">
    <property type="protein sequence ID" value="QFZ72077.1"/>
    <property type="molecule type" value="Genomic_DNA"/>
</dbReference>
<reference evidence="2 3" key="1">
    <citation type="submission" date="2019-10" db="EMBL/GenBank/DDBJ databases">
        <title>A novel species.</title>
        <authorList>
            <person name="Gao J."/>
        </authorList>
    </citation>
    <scope>NUCLEOTIDE SEQUENCE [LARGE SCALE GENOMIC DNA]</scope>
    <source>
        <strain evidence="2 3">QMT-28</strain>
    </source>
</reference>
<proteinExistence type="predicted"/>
<evidence type="ECO:0000313" key="3">
    <source>
        <dbReference type="Proteomes" id="UP000326179"/>
    </source>
</evidence>
<name>A0A5Q0L691_9ACTN</name>
<evidence type="ECO:0000313" key="2">
    <source>
        <dbReference type="EMBL" id="QFZ72077.1"/>
    </source>
</evidence>
<dbReference type="Proteomes" id="UP000326179">
    <property type="component" value="Chromosome"/>
</dbReference>
<feature type="compositionally biased region" description="Basic and acidic residues" evidence="1">
    <location>
        <begin position="18"/>
        <end position="28"/>
    </location>
</feature>
<feature type="compositionally biased region" description="Basic residues" evidence="1">
    <location>
        <begin position="1"/>
        <end position="17"/>
    </location>
</feature>
<protein>
    <submittedName>
        <fullName evidence="2">Uncharacterized protein</fullName>
    </submittedName>
</protein>
<dbReference type="RefSeq" id="WP_153286444.1">
    <property type="nucleotide sequence ID" value="NZ_CP045643.1"/>
</dbReference>
<gene>
    <name evidence="2" type="ORF">GFH48_01285</name>
</gene>
<feature type="region of interest" description="Disordered" evidence="1">
    <location>
        <begin position="1"/>
        <end position="31"/>
    </location>
</feature>
<accession>A0A5Q0L691</accession>
<sequence length="94" mass="10630">MRRRRGPRRHHDHPHLHRDHEPEVDHQDNTTAGTWKVQASASGNDWDYVSKDVAATVQVKRYAKLTVNASQEPVKKGKTLTVGSHLTRATSASR</sequence>
<evidence type="ECO:0000256" key="1">
    <source>
        <dbReference type="SAM" id="MobiDB-lite"/>
    </source>
</evidence>
<organism evidence="2 3">
    <name type="scientific">Streptomyces fagopyri</name>
    <dbReference type="NCBI Taxonomy" id="2662397"/>
    <lineage>
        <taxon>Bacteria</taxon>
        <taxon>Bacillati</taxon>
        <taxon>Actinomycetota</taxon>
        <taxon>Actinomycetes</taxon>
        <taxon>Kitasatosporales</taxon>
        <taxon>Streptomycetaceae</taxon>
        <taxon>Streptomyces</taxon>
    </lineage>
</organism>
<dbReference type="KEGG" id="sfy:GFH48_01285"/>